<dbReference type="Pfam" id="PF09334">
    <property type="entry name" value="tRNA-synt_1g"/>
    <property type="match status" value="1"/>
</dbReference>
<reference evidence="9 10" key="1">
    <citation type="submission" date="2018-10" db="EMBL/GenBank/DDBJ databases">
        <title>Horizontal transference of carbapenem resistance between Klebsiella pneumoniae and Kluyvera ascorbata during abdominal infection: a case report.</title>
        <authorList>
            <person name="Raro O.H.F."/>
            <person name="Lima-Morales D."/>
            <person name="Barth A.L."/>
            <person name="Paim T.G.S."/>
            <person name="Mott M.P."/>
            <person name="Riche C.V.W."/>
            <person name="Teixeira U.F."/>
            <person name="Waechter F."/>
            <person name="Dias C.A.G."/>
        </authorList>
    </citation>
    <scope>NUCLEOTIDE SEQUENCE [LARGE SCALE GENOMIC DNA]</scope>
    <source>
        <strain evidence="9 10">OT2</strain>
    </source>
</reference>
<accession>A0A3N2RTA0</accession>
<evidence type="ECO:0000256" key="7">
    <source>
        <dbReference type="RuleBase" id="RU363039"/>
    </source>
</evidence>
<sequence length="481" mass="55536">MQKYLLVSAMPTPNGGLHLGHLAAQFLPQDIFKRYHKPRGKIVEFYSGFDVYDNAISVAAKKNNVSTYEMAIHYQNIIKDQLSYFNIDIDRLINYLEPELIKKSKHILTSLNKNLSPILFTKNVSYPYSADNTPLSGNWLTGKCKKCHHDTKGYSCDRCGISITPNDIYDFNFEQSYVTQGITWEDKMISFLSVPFSDLENYIESQPISDDIKSLCYVLNQQKNNCYQWTAIDQWGMSLNSEVKDEVFFNRNFTLIEQMIIADIFYENHGENPFSIDSEVKTILAYGKDNVGLLLIDLPSILLGSKVFEPYRQHWVSHFYCIDGQKMSTSKNFAIWLDDIMTSNISSDSTRAYICSVYSRNEDTNLDLKSLLEHEKFTVDLQQGILSLNKITQKDSGESVLSSRMQSIAEKVDAIFSNVDLDFKEYYNRYKEFCSLIYYVNCQKSAILWVEIFHGYFSALVPNTAFFAKENVRFYAKDSKM</sequence>
<dbReference type="GO" id="GO:0006431">
    <property type="term" value="P:methionyl-tRNA aminoacylation"/>
    <property type="evidence" value="ECO:0007669"/>
    <property type="project" value="TreeGrafter"/>
</dbReference>
<dbReference type="InterPro" id="IPR023458">
    <property type="entry name" value="Met-tRNA_ligase_1"/>
</dbReference>
<evidence type="ECO:0000313" key="9">
    <source>
        <dbReference type="EMBL" id="ROU10638.1"/>
    </source>
</evidence>
<dbReference type="PANTHER" id="PTHR45765:SF1">
    <property type="entry name" value="METHIONINE--TRNA LIGASE, CYTOPLASMIC"/>
    <property type="match status" value="1"/>
</dbReference>
<dbReference type="Gene3D" id="3.40.50.620">
    <property type="entry name" value="HUPs"/>
    <property type="match status" value="1"/>
</dbReference>
<comment type="similarity">
    <text evidence="7">Belongs to the class-I aminoacyl-tRNA synthetase family.</text>
</comment>
<evidence type="ECO:0000256" key="5">
    <source>
        <dbReference type="ARBA" id="ARBA00023146"/>
    </source>
</evidence>
<evidence type="ECO:0000313" key="10">
    <source>
        <dbReference type="Proteomes" id="UP000268051"/>
    </source>
</evidence>
<feature type="domain" description="Methionyl/Leucyl tRNA synthetase" evidence="8">
    <location>
        <begin position="5"/>
        <end position="373"/>
    </location>
</feature>
<evidence type="ECO:0000256" key="2">
    <source>
        <dbReference type="ARBA" id="ARBA00022741"/>
    </source>
</evidence>
<keyword evidence="1 7" id="KW-0436">Ligase</keyword>
<dbReference type="InterPro" id="IPR015413">
    <property type="entry name" value="Methionyl/Leucyl_tRNA_Synth"/>
</dbReference>
<dbReference type="AlphaFoldDB" id="A0A3N2RTA0"/>
<protein>
    <recommendedName>
        <fullName evidence="8">Methionyl/Leucyl tRNA synthetase domain-containing protein</fullName>
    </recommendedName>
</protein>
<keyword evidence="5 7" id="KW-0030">Aminoacyl-tRNA synthetase</keyword>
<evidence type="ECO:0000256" key="3">
    <source>
        <dbReference type="ARBA" id="ARBA00022840"/>
    </source>
</evidence>
<dbReference type="RefSeq" id="WP_087859137.1">
    <property type="nucleotide sequence ID" value="NZ_RHFN01000029.1"/>
</dbReference>
<dbReference type="PROSITE" id="PS00178">
    <property type="entry name" value="AA_TRNA_LIGASE_I"/>
    <property type="match status" value="1"/>
</dbReference>
<keyword evidence="2 7" id="KW-0547">Nucleotide-binding</keyword>
<dbReference type="InterPro" id="IPR001412">
    <property type="entry name" value="aa-tRNA-synth_I_CS"/>
</dbReference>
<dbReference type="OrthoDB" id="9810191at2"/>
<dbReference type="EMBL" id="RHFN01000029">
    <property type="protein sequence ID" value="ROU10638.1"/>
    <property type="molecule type" value="Genomic_DNA"/>
</dbReference>
<dbReference type="GO" id="GO:0005524">
    <property type="term" value="F:ATP binding"/>
    <property type="evidence" value="ECO:0007669"/>
    <property type="project" value="UniProtKB-KW"/>
</dbReference>
<proteinExistence type="inferred from homology"/>
<dbReference type="Proteomes" id="UP000268051">
    <property type="component" value="Unassembled WGS sequence"/>
</dbReference>
<keyword evidence="4 7" id="KW-0648">Protein biosynthesis</keyword>
<dbReference type="GO" id="GO:0005829">
    <property type="term" value="C:cytosol"/>
    <property type="evidence" value="ECO:0007669"/>
    <property type="project" value="TreeGrafter"/>
</dbReference>
<organism evidence="9 10">
    <name type="scientific">Kluyvera ascorbata</name>
    <dbReference type="NCBI Taxonomy" id="51288"/>
    <lineage>
        <taxon>Bacteria</taxon>
        <taxon>Pseudomonadati</taxon>
        <taxon>Pseudomonadota</taxon>
        <taxon>Gammaproteobacteria</taxon>
        <taxon>Enterobacterales</taxon>
        <taxon>Enterobacteriaceae</taxon>
        <taxon>Kluyvera</taxon>
    </lineage>
</organism>
<comment type="caution">
    <text evidence="9">The sequence shown here is derived from an EMBL/GenBank/DDBJ whole genome shotgun (WGS) entry which is preliminary data.</text>
</comment>
<dbReference type="Gene3D" id="2.20.28.20">
    <property type="entry name" value="Methionyl-tRNA synthetase, Zn-domain"/>
    <property type="match status" value="1"/>
</dbReference>
<evidence type="ECO:0000259" key="8">
    <source>
        <dbReference type="Pfam" id="PF09334"/>
    </source>
</evidence>
<name>A0A3N2RTA0_9ENTR</name>
<dbReference type="PANTHER" id="PTHR45765">
    <property type="entry name" value="METHIONINE--TRNA LIGASE"/>
    <property type="match status" value="1"/>
</dbReference>
<dbReference type="InterPro" id="IPR029038">
    <property type="entry name" value="MetRS_Zn"/>
</dbReference>
<dbReference type="InterPro" id="IPR014729">
    <property type="entry name" value="Rossmann-like_a/b/a_fold"/>
</dbReference>
<dbReference type="SUPFAM" id="SSF52374">
    <property type="entry name" value="Nucleotidylyl transferase"/>
    <property type="match status" value="1"/>
</dbReference>
<evidence type="ECO:0000256" key="6">
    <source>
        <dbReference type="ARBA" id="ARBA00047364"/>
    </source>
</evidence>
<keyword evidence="3 7" id="KW-0067">ATP-binding</keyword>
<dbReference type="GO" id="GO:0004825">
    <property type="term" value="F:methionine-tRNA ligase activity"/>
    <property type="evidence" value="ECO:0007669"/>
    <property type="project" value="UniProtKB-EC"/>
</dbReference>
<evidence type="ECO:0000256" key="1">
    <source>
        <dbReference type="ARBA" id="ARBA00022598"/>
    </source>
</evidence>
<comment type="catalytic activity">
    <reaction evidence="6">
        <text>tRNA(Met) + L-methionine + ATP = L-methionyl-tRNA(Met) + AMP + diphosphate</text>
        <dbReference type="Rhea" id="RHEA:13481"/>
        <dbReference type="Rhea" id="RHEA-COMP:9667"/>
        <dbReference type="Rhea" id="RHEA-COMP:9698"/>
        <dbReference type="ChEBI" id="CHEBI:30616"/>
        <dbReference type="ChEBI" id="CHEBI:33019"/>
        <dbReference type="ChEBI" id="CHEBI:57844"/>
        <dbReference type="ChEBI" id="CHEBI:78442"/>
        <dbReference type="ChEBI" id="CHEBI:78530"/>
        <dbReference type="ChEBI" id="CHEBI:456215"/>
        <dbReference type="EC" id="6.1.1.10"/>
    </reaction>
</comment>
<gene>
    <name evidence="9" type="ORF">EB837_21150</name>
</gene>
<evidence type="ECO:0000256" key="4">
    <source>
        <dbReference type="ARBA" id="ARBA00022917"/>
    </source>
</evidence>